<dbReference type="Proteomes" id="UP001473424">
    <property type="component" value="Chromosome"/>
</dbReference>
<sequence length="52" mass="6043">MLEKVIWYLNWKKNKKVETIGKIDSDGFTIKHDGSDNIFIGTNNGTIDIFRK</sequence>
<reference evidence="2" key="1">
    <citation type="journal article" date="2024" name="FEMS Microbiol. Lett.">
        <title>Genomic insights into Spiroplasma endosymbionts that induce male-killing and protective phenotypes in the pea aphid.</title>
        <authorList>
            <person name="Arai H."/>
            <person name="Legeai F."/>
            <person name="Kageyama D."/>
            <person name="Sugio A."/>
            <person name="Simon J.C."/>
        </authorList>
    </citation>
    <scope>NUCLEOTIDE SEQUENCE [LARGE SCALE GENOMIC DNA]</scope>
    <source>
        <strain evidence="2">sAp269</strain>
    </source>
</reference>
<proteinExistence type="predicted"/>
<evidence type="ECO:0000313" key="2">
    <source>
        <dbReference type="Proteomes" id="UP001473424"/>
    </source>
</evidence>
<accession>A0ABN7BVT8</accession>
<keyword evidence="2" id="KW-1185">Reference proteome</keyword>
<gene>
    <name evidence="1" type="ORF">SAP269_16080</name>
</gene>
<name>A0ABN7BVT8_9MOLU</name>
<organism evidence="1 2">
    <name type="scientific">Spiroplasma ixodetis</name>
    <dbReference type="NCBI Taxonomy" id="2141"/>
    <lineage>
        <taxon>Bacteria</taxon>
        <taxon>Bacillati</taxon>
        <taxon>Mycoplasmatota</taxon>
        <taxon>Mollicutes</taxon>
        <taxon>Entomoplasmatales</taxon>
        <taxon>Spiroplasmataceae</taxon>
        <taxon>Spiroplasma</taxon>
    </lineage>
</organism>
<evidence type="ECO:0000313" key="1">
    <source>
        <dbReference type="EMBL" id="BET39019.1"/>
    </source>
</evidence>
<protein>
    <submittedName>
        <fullName evidence="1">Uncharacterized protein</fullName>
    </submittedName>
</protein>
<dbReference type="EMBL" id="AP028955">
    <property type="protein sequence ID" value="BET39019.1"/>
    <property type="molecule type" value="Genomic_DNA"/>
</dbReference>